<evidence type="ECO:0000313" key="3">
    <source>
        <dbReference type="Proteomes" id="UP000800036"/>
    </source>
</evidence>
<reference evidence="2" key="1">
    <citation type="journal article" date="2020" name="Stud. Mycol.">
        <title>101 Dothideomycetes genomes: a test case for predicting lifestyles and emergence of pathogens.</title>
        <authorList>
            <person name="Haridas S."/>
            <person name="Albert R."/>
            <person name="Binder M."/>
            <person name="Bloem J."/>
            <person name="Labutti K."/>
            <person name="Salamov A."/>
            <person name="Andreopoulos B."/>
            <person name="Baker S."/>
            <person name="Barry K."/>
            <person name="Bills G."/>
            <person name="Bluhm B."/>
            <person name="Cannon C."/>
            <person name="Castanera R."/>
            <person name="Culley D."/>
            <person name="Daum C."/>
            <person name="Ezra D."/>
            <person name="Gonzalez J."/>
            <person name="Henrissat B."/>
            <person name="Kuo A."/>
            <person name="Liang C."/>
            <person name="Lipzen A."/>
            <person name="Lutzoni F."/>
            <person name="Magnuson J."/>
            <person name="Mondo S."/>
            <person name="Nolan M."/>
            <person name="Ohm R."/>
            <person name="Pangilinan J."/>
            <person name="Park H.-J."/>
            <person name="Ramirez L."/>
            <person name="Alfaro M."/>
            <person name="Sun H."/>
            <person name="Tritt A."/>
            <person name="Yoshinaga Y."/>
            <person name="Zwiers L.-H."/>
            <person name="Turgeon B."/>
            <person name="Goodwin S."/>
            <person name="Spatafora J."/>
            <person name="Crous P."/>
            <person name="Grigoriev I."/>
        </authorList>
    </citation>
    <scope>NUCLEOTIDE SEQUENCE</scope>
    <source>
        <strain evidence="2">CBS 107.79</strain>
    </source>
</reference>
<dbReference type="OrthoDB" id="77878at2759"/>
<dbReference type="AlphaFoldDB" id="A0A6A5V903"/>
<dbReference type="EMBL" id="ML976706">
    <property type="protein sequence ID" value="KAF1969787.1"/>
    <property type="molecule type" value="Genomic_DNA"/>
</dbReference>
<feature type="region of interest" description="Disordered" evidence="1">
    <location>
        <begin position="84"/>
        <end position="103"/>
    </location>
</feature>
<dbReference type="Proteomes" id="UP000800036">
    <property type="component" value="Unassembled WGS sequence"/>
</dbReference>
<feature type="region of interest" description="Disordered" evidence="1">
    <location>
        <begin position="39"/>
        <end position="67"/>
    </location>
</feature>
<proteinExistence type="predicted"/>
<sequence>MGASDKNIAKYISLHTALIPAARILLLKSHFSATISPYASQQRAHLRAPPDPQSPRRLPRHPSAPAYPHLSLLKRWDKLRRALTDKPATGKVEPVGIAQRPMR</sequence>
<evidence type="ECO:0000256" key="1">
    <source>
        <dbReference type="SAM" id="MobiDB-lite"/>
    </source>
</evidence>
<protein>
    <submittedName>
        <fullName evidence="2">Uncharacterized protein</fullName>
    </submittedName>
</protein>
<accession>A0A6A5V903</accession>
<keyword evidence="3" id="KW-1185">Reference proteome</keyword>
<gene>
    <name evidence="2" type="ORF">BU23DRAFT_557404</name>
</gene>
<evidence type="ECO:0000313" key="2">
    <source>
        <dbReference type="EMBL" id="KAF1969787.1"/>
    </source>
</evidence>
<organism evidence="2 3">
    <name type="scientific">Bimuria novae-zelandiae CBS 107.79</name>
    <dbReference type="NCBI Taxonomy" id="1447943"/>
    <lineage>
        <taxon>Eukaryota</taxon>
        <taxon>Fungi</taxon>
        <taxon>Dikarya</taxon>
        <taxon>Ascomycota</taxon>
        <taxon>Pezizomycotina</taxon>
        <taxon>Dothideomycetes</taxon>
        <taxon>Pleosporomycetidae</taxon>
        <taxon>Pleosporales</taxon>
        <taxon>Massarineae</taxon>
        <taxon>Didymosphaeriaceae</taxon>
        <taxon>Bimuria</taxon>
    </lineage>
</organism>
<name>A0A6A5V903_9PLEO</name>